<proteinExistence type="predicted"/>
<sequence length="58" mass="6182">MAAFSPGGASGKTYRIPRSLGFLVGHVPDFLFFLASLFLFPPLLCRDYSVVGAGSSRS</sequence>
<feature type="transmembrane region" description="Helical" evidence="1">
    <location>
        <begin position="20"/>
        <end position="40"/>
    </location>
</feature>
<dbReference type="AlphaFoldDB" id="A0A0A9FBY5"/>
<protein>
    <submittedName>
        <fullName evidence="2">Uncharacterized protein</fullName>
    </submittedName>
</protein>
<name>A0A0A9FBY5_ARUDO</name>
<accession>A0A0A9FBY5</accession>
<keyword evidence="1" id="KW-1133">Transmembrane helix</keyword>
<evidence type="ECO:0000256" key="1">
    <source>
        <dbReference type="SAM" id="Phobius"/>
    </source>
</evidence>
<evidence type="ECO:0000313" key="2">
    <source>
        <dbReference type="EMBL" id="JAE08729.1"/>
    </source>
</evidence>
<organism evidence="2">
    <name type="scientific">Arundo donax</name>
    <name type="common">Giant reed</name>
    <name type="synonym">Donax arundinaceus</name>
    <dbReference type="NCBI Taxonomy" id="35708"/>
    <lineage>
        <taxon>Eukaryota</taxon>
        <taxon>Viridiplantae</taxon>
        <taxon>Streptophyta</taxon>
        <taxon>Embryophyta</taxon>
        <taxon>Tracheophyta</taxon>
        <taxon>Spermatophyta</taxon>
        <taxon>Magnoliopsida</taxon>
        <taxon>Liliopsida</taxon>
        <taxon>Poales</taxon>
        <taxon>Poaceae</taxon>
        <taxon>PACMAD clade</taxon>
        <taxon>Arundinoideae</taxon>
        <taxon>Arundineae</taxon>
        <taxon>Arundo</taxon>
    </lineage>
</organism>
<reference evidence="2" key="2">
    <citation type="journal article" date="2015" name="Data Brief">
        <title>Shoot transcriptome of the giant reed, Arundo donax.</title>
        <authorList>
            <person name="Barrero R.A."/>
            <person name="Guerrero F.D."/>
            <person name="Moolhuijzen P."/>
            <person name="Goolsby J.A."/>
            <person name="Tidwell J."/>
            <person name="Bellgard S.E."/>
            <person name="Bellgard M.I."/>
        </authorList>
    </citation>
    <scope>NUCLEOTIDE SEQUENCE</scope>
    <source>
        <tissue evidence="2">Shoot tissue taken approximately 20 cm above the soil surface</tissue>
    </source>
</reference>
<reference evidence="2" key="1">
    <citation type="submission" date="2014-09" db="EMBL/GenBank/DDBJ databases">
        <authorList>
            <person name="Magalhaes I.L.F."/>
            <person name="Oliveira U."/>
            <person name="Santos F.R."/>
            <person name="Vidigal T.H.D.A."/>
            <person name="Brescovit A.D."/>
            <person name="Santos A.J."/>
        </authorList>
    </citation>
    <scope>NUCLEOTIDE SEQUENCE</scope>
    <source>
        <tissue evidence="2">Shoot tissue taken approximately 20 cm above the soil surface</tissue>
    </source>
</reference>
<dbReference type="EMBL" id="GBRH01189167">
    <property type="protein sequence ID" value="JAE08729.1"/>
    <property type="molecule type" value="Transcribed_RNA"/>
</dbReference>
<keyword evidence="1" id="KW-0812">Transmembrane</keyword>
<keyword evidence="1" id="KW-0472">Membrane</keyword>